<dbReference type="InterPro" id="IPR020917">
    <property type="entry name" value="DnaT"/>
</dbReference>
<dbReference type="KEGG" id="kvd:KR75_11590"/>
<evidence type="ECO:0000256" key="1">
    <source>
        <dbReference type="ARBA" id="ARBA00022515"/>
    </source>
</evidence>
<feature type="domain" description="DnaT DNA-binding" evidence="5">
    <location>
        <begin position="89"/>
        <end position="158"/>
    </location>
</feature>
<reference evidence="9 11" key="3">
    <citation type="submission" date="2018-08" db="EMBL/GenBank/DDBJ databases">
        <authorList>
            <consortium name="Pathogen Informatics"/>
        </authorList>
    </citation>
    <scope>NUCLEOTIDE SEQUENCE [LARGE SCALE GENOMIC DNA]</scope>
    <source>
        <strain evidence="9 11">EuSCAPE_TR218</strain>
    </source>
</reference>
<dbReference type="EMBL" id="UKAS01000021">
    <property type="protein sequence ID" value="SXF97747.1"/>
    <property type="molecule type" value="Genomic_DNA"/>
</dbReference>
<evidence type="ECO:0000259" key="5">
    <source>
        <dbReference type="Pfam" id="PF17948"/>
    </source>
</evidence>
<gene>
    <name evidence="3 6" type="primary">dnaT</name>
    <name evidence="8" type="ORF">CWN47_07705</name>
    <name evidence="6" type="ORF">NUKP37_35740</name>
    <name evidence="7" type="ORF">QAB22_023445</name>
    <name evidence="9" type="ORF">SAMEA3729809_04599</name>
</gene>
<evidence type="ECO:0000313" key="7">
    <source>
        <dbReference type="EMBL" id="MEC6059463.1"/>
    </source>
</evidence>
<reference evidence="8 10" key="1">
    <citation type="submission" date="2017-11" db="EMBL/GenBank/DDBJ databases">
        <authorList>
            <person name="Han C.G."/>
        </authorList>
    </citation>
    <scope>NUCLEOTIDE SEQUENCE [LARGE SCALE GENOMIC DNA]</scope>
    <source>
        <strain evidence="8 10">A8</strain>
    </source>
</reference>
<name>A0A087FRE7_KLEVA</name>
<evidence type="ECO:0000313" key="11">
    <source>
        <dbReference type="Proteomes" id="UP000258928"/>
    </source>
</evidence>
<reference evidence="6" key="4">
    <citation type="journal article" date="2022" name="J. Appl. Microbiol.">
        <title>PCR-based ORF typing of Klebsiella pneumoniae for rapid identification of global clones and transmission events.</title>
        <authorList>
            <person name="Nonogaki R."/>
            <person name="Iijima A."/>
            <person name="Kawamura K."/>
            <person name="Kayama S."/>
            <person name="Sugai M."/>
            <person name="Yagi T."/>
            <person name="Arakawa Y."/>
            <person name="Doi Y."/>
            <person name="Suzuki M."/>
        </authorList>
    </citation>
    <scope>NUCLEOTIDE SEQUENCE</scope>
    <source>
        <strain evidence="6">NUKP-37</strain>
    </source>
</reference>
<comment type="similarity">
    <text evidence="3">Belongs to the DnaT family.</text>
</comment>
<dbReference type="EMBL" id="PIDP01000164">
    <property type="protein sequence ID" value="PLM96273.1"/>
    <property type="molecule type" value="Genomic_DNA"/>
</dbReference>
<feature type="region of interest" description="Disordered" evidence="4">
    <location>
        <begin position="151"/>
        <end position="179"/>
    </location>
</feature>
<evidence type="ECO:0000313" key="6">
    <source>
        <dbReference type="EMBL" id="GKJ97807.1"/>
    </source>
</evidence>
<keyword evidence="3" id="KW-0238">DNA-binding</keyword>
<dbReference type="HAMAP" id="MF_01061">
    <property type="entry name" value="DnaT"/>
    <property type="match status" value="1"/>
</dbReference>
<evidence type="ECO:0000313" key="10">
    <source>
        <dbReference type="Proteomes" id="UP000234412"/>
    </source>
</evidence>
<evidence type="ECO:0000313" key="9">
    <source>
        <dbReference type="EMBL" id="SXF97747.1"/>
    </source>
</evidence>
<reference evidence="8 10" key="2">
    <citation type="submission" date="2018-01" db="EMBL/GenBank/DDBJ databases">
        <title>Genomic study of Klebsiella pneumoniae.</title>
        <authorList>
            <person name="Yang Y."/>
            <person name="Bicalho R."/>
        </authorList>
    </citation>
    <scope>NUCLEOTIDE SEQUENCE [LARGE SCALE GENOMIC DNA]</scope>
    <source>
        <strain evidence="8 10">A8</strain>
    </source>
</reference>
<dbReference type="Gene3D" id="1.10.8.1180">
    <property type="match status" value="1"/>
</dbReference>
<protein>
    <recommendedName>
        <fullName evidence="3">Replication restart protein DnaT</fullName>
    </recommendedName>
</protein>
<accession>A0A087FRE7</accession>
<dbReference type="GO" id="GO:0003697">
    <property type="term" value="F:single-stranded DNA binding"/>
    <property type="evidence" value="ECO:0007669"/>
    <property type="project" value="UniProtKB-UniRule"/>
</dbReference>
<dbReference type="EMBL" id="BQTA01000011">
    <property type="protein sequence ID" value="GKJ97807.1"/>
    <property type="molecule type" value="Genomic_DNA"/>
</dbReference>
<dbReference type="Pfam" id="PF17948">
    <property type="entry name" value="DnaT"/>
    <property type="match status" value="1"/>
</dbReference>
<reference evidence="7" key="6">
    <citation type="submission" date="2024-01" db="EMBL/GenBank/DDBJ databases">
        <authorList>
            <person name="Macesic N."/>
        </authorList>
    </citation>
    <scope>NUCLEOTIDE SEQUENCE</scope>
    <source>
        <strain evidence="7">CPO071</strain>
    </source>
</reference>
<keyword evidence="1 3" id="KW-0639">Primosome</keyword>
<comment type="function">
    <text evidence="3">Involved in the restart of stalled replication forks, which reloads the replicative helicase on sites other than the origin of replication. Can function in multiple replication restart pathways. Displaces ssDNA from a PriB-ssDNA complex. Probably forms a spiral filament on ssDNA.</text>
</comment>
<keyword evidence="2 3" id="KW-0235">DNA replication</keyword>
<dbReference type="GO" id="GO:1990077">
    <property type="term" value="C:primosome complex"/>
    <property type="evidence" value="ECO:0007669"/>
    <property type="project" value="UniProtKB-UniRule"/>
</dbReference>
<dbReference type="AlphaFoldDB" id="A0A087FRE7"/>
<feature type="compositionally biased region" description="Basic and acidic residues" evidence="4">
    <location>
        <begin position="159"/>
        <end position="173"/>
    </location>
</feature>
<dbReference type="Proteomes" id="UP001060507">
    <property type="component" value="Unassembled WGS sequence"/>
</dbReference>
<evidence type="ECO:0000256" key="4">
    <source>
        <dbReference type="SAM" id="MobiDB-lite"/>
    </source>
</evidence>
<dbReference type="GO" id="GO:0006269">
    <property type="term" value="P:DNA replication, synthesis of primer"/>
    <property type="evidence" value="ECO:0007669"/>
    <property type="project" value="UniProtKB-KW"/>
</dbReference>
<evidence type="ECO:0000313" key="8">
    <source>
        <dbReference type="EMBL" id="PLM96273.1"/>
    </source>
</evidence>
<dbReference type="Proteomes" id="UP000258928">
    <property type="component" value="Unassembled WGS sequence"/>
</dbReference>
<comment type="caution">
    <text evidence="8">The sequence shown here is derived from an EMBL/GenBank/DDBJ whole genome shotgun (WGS) entry which is preliminary data.</text>
</comment>
<dbReference type="KEGG" id="kpk:A593_14140"/>
<organism evidence="8 10">
    <name type="scientific">Klebsiella variicola</name>
    <dbReference type="NCBI Taxonomy" id="244366"/>
    <lineage>
        <taxon>Bacteria</taxon>
        <taxon>Pseudomonadati</taxon>
        <taxon>Pseudomonadota</taxon>
        <taxon>Gammaproteobacteria</taxon>
        <taxon>Enterobacterales</taxon>
        <taxon>Enterobacteriaceae</taxon>
        <taxon>Klebsiella/Raoultella group</taxon>
        <taxon>Klebsiella</taxon>
        <taxon>Klebsiella pneumoniae complex</taxon>
    </lineage>
</organism>
<evidence type="ECO:0000256" key="3">
    <source>
        <dbReference type="HAMAP-Rule" id="MF_01061"/>
    </source>
</evidence>
<comment type="subunit">
    <text evidence="3">Homooligomerizes. Interacts with PriB. Component of the replication restart primosome. Primosome assembly occurs via a 'hand-off' mechanism. PriA binds to replication forks, subsequently PriB then DnaT bind; DnaT then displaces ssDNA to generate the helicase loading substrate.</text>
</comment>
<reference evidence="7" key="5">
    <citation type="journal article" date="2023" name="Nat. Commun.">
        <title>Genomic dissection of endemic carbapenem resistance reveals metallo-beta-lactamase dissemination through clonal, plasmid and integron transfer.</title>
        <authorList>
            <person name="Macesic N."/>
            <person name="Hawkey J."/>
            <person name="Vezina B."/>
            <person name="Wisniewski J.A."/>
            <person name="Cottingham H."/>
            <person name="Blakeway L.V."/>
            <person name="Harshegyi T."/>
            <person name="Pragastis K."/>
            <person name="Badoordeen G.Z."/>
            <person name="Dennison A."/>
            <person name="Spelman D.W."/>
            <person name="Jenney A.W.J."/>
            <person name="Peleg A.Y."/>
        </authorList>
    </citation>
    <scope>NUCLEOTIDE SEQUENCE</scope>
    <source>
        <strain evidence="7">CPO071</strain>
    </source>
</reference>
<evidence type="ECO:0000256" key="2">
    <source>
        <dbReference type="ARBA" id="ARBA00022705"/>
    </source>
</evidence>
<dbReference type="EMBL" id="JARTTN020000001">
    <property type="protein sequence ID" value="MEC6059463.1"/>
    <property type="molecule type" value="Genomic_DNA"/>
</dbReference>
<dbReference type="InterPro" id="IPR040480">
    <property type="entry name" value="DnaT_DNA_bind"/>
</dbReference>
<dbReference type="Proteomes" id="UP000234412">
    <property type="component" value="Unassembled WGS sequence"/>
</dbReference>
<dbReference type="Proteomes" id="UP001176846">
    <property type="component" value="Unassembled WGS sequence"/>
</dbReference>
<dbReference type="RefSeq" id="WP_008807544.1">
    <property type="nucleotide sequence ID" value="NZ_AP024592.1"/>
</dbReference>
<dbReference type="NCBIfam" id="NF002770">
    <property type="entry name" value="PRK02854.1"/>
    <property type="match status" value="1"/>
</dbReference>
<proteinExistence type="inferred from homology"/>
<sequence>MSSRILTSHFSGLEEFLQQHAALLAKSTDGTVAVFANNAPAFYALTPARLAQLLELEARLARPGSDIALDPQFFEEPSAAPVAVPMGKFAMYADWQPDADFQRLAALWGIALSQPVTPEELAAFVAYWQAEGKVFHHVQWQQKLARSVQISRASNGGQPKRDVNSVSEPDSHIPRGFRG</sequence>